<comment type="caution">
    <text evidence="6">The sequence shown here is derived from an EMBL/GenBank/DDBJ whole genome shotgun (WGS) entry which is preliminary data.</text>
</comment>
<evidence type="ECO:0000256" key="4">
    <source>
        <dbReference type="ARBA" id="ARBA00023002"/>
    </source>
</evidence>
<comment type="similarity">
    <text evidence="1">Belongs to the FAD-binding monooxygenase family.</text>
</comment>
<dbReference type="GO" id="GO:0004499">
    <property type="term" value="F:N,N-dimethylaniline monooxygenase activity"/>
    <property type="evidence" value="ECO:0007669"/>
    <property type="project" value="InterPro"/>
</dbReference>
<dbReference type="KEGG" id="mrr:Moror_2998"/>
<dbReference type="InterPro" id="IPR036188">
    <property type="entry name" value="FAD/NAD-bd_sf"/>
</dbReference>
<dbReference type="PANTHER" id="PTHR42877:SF4">
    <property type="entry name" value="FAD_NAD(P)-BINDING DOMAIN-CONTAINING PROTEIN-RELATED"/>
    <property type="match status" value="1"/>
</dbReference>
<protein>
    <submittedName>
        <fullName evidence="6">Monooxygenase</fullName>
    </submittedName>
</protein>
<dbReference type="Pfam" id="PF13450">
    <property type="entry name" value="NAD_binding_8"/>
    <property type="match status" value="1"/>
</dbReference>
<name>V2X7H9_MONRO</name>
<dbReference type="Gene3D" id="3.50.50.60">
    <property type="entry name" value="FAD/NAD(P)-binding domain"/>
    <property type="match status" value="3"/>
</dbReference>
<keyword evidence="7" id="KW-1185">Reference proteome</keyword>
<dbReference type="EMBL" id="AWSO01000624">
    <property type="protein sequence ID" value="ESK88736.1"/>
    <property type="molecule type" value="Genomic_DNA"/>
</dbReference>
<dbReference type="GO" id="GO:0050661">
    <property type="term" value="F:NADP binding"/>
    <property type="evidence" value="ECO:0007669"/>
    <property type="project" value="InterPro"/>
</dbReference>
<dbReference type="SUPFAM" id="SSF51905">
    <property type="entry name" value="FAD/NAD(P)-binding domain"/>
    <property type="match status" value="1"/>
</dbReference>
<dbReference type="HOGENOM" id="CLU_006937_7_0_1"/>
<keyword evidence="6" id="KW-0503">Monooxygenase</keyword>
<keyword evidence="4" id="KW-0560">Oxidoreductase</keyword>
<evidence type="ECO:0000313" key="7">
    <source>
        <dbReference type="Proteomes" id="UP000017559"/>
    </source>
</evidence>
<keyword evidence="5" id="KW-0472">Membrane</keyword>
<evidence type="ECO:0000256" key="2">
    <source>
        <dbReference type="ARBA" id="ARBA00022630"/>
    </source>
</evidence>
<evidence type="ECO:0000256" key="1">
    <source>
        <dbReference type="ARBA" id="ARBA00010139"/>
    </source>
</evidence>
<accession>V2X7H9</accession>
<keyword evidence="2" id="KW-0285">Flavoprotein</keyword>
<sequence>MSQSTSPGGEKVPRIVIVGAGIGGLAFAVNLRRRFPGFNNFVIYEKGGDVGGTWRDNTYPGCSSDVPVHFYSLSSDLNPNWDRTHASQSQMQEYMRNLVKKYRLSPHLVFNTLVTSATWDPTTSTYQITTTSIKPGEDRPWWRETDFEADVKRDELKGDVRKGEAQILISALGFLELVRFPDIPGLDTFKGSKFHSGTWDHDVDLKGKRVAIVGNGSSASQMIPVIAEDPSVRITNFCRTPNWYMLPLRHGYFKFQIWMCKYLPFYMRLYRWWNFWKLDLLYTFVFTSDSMRRFTERIFKAWVRYTAPEKYHDKLIPKYPAGCKRLVLDAGYLKSLCKPNVDMNWDGIERISEVGIVTKTGEQLPFDVIIFATGYISDEYPLHVKGTHETVREYYDRKSGPTTYLGTTVPGFPNFYMISGPNTTTGHTSVIFTSEVQVNYMLDLIGPVLSGDVTAFEVTHAATDKYNEKIQSRLKHSVFLHCASWYRKHRDEKVTVVFPGAGLLFWWWLRKVNWSHYQVSARDPRRWESQLRKRKVKDVAGCVNVGVVDKLMGSLANALVVCVLNT</sequence>
<dbReference type="Proteomes" id="UP000017559">
    <property type="component" value="Unassembled WGS sequence"/>
</dbReference>
<dbReference type="PANTHER" id="PTHR42877">
    <property type="entry name" value="L-ORNITHINE N(5)-MONOOXYGENASE-RELATED"/>
    <property type="match status" value="1"/>
</dbReference>
<keyword evidence="5" id="KW-0812">Transmembrane</keyword>
<feature type="transmembrane region" description="Helical" evidence="5">
    <location>
        <begin position="12"/>
        <end position="31"/>
    </location>
</feature>
<proteinExistence type="inferred from homology"/>
<keyword evidence="3" id="KW-0274">FAD</keyword>
<evidence type="ECO:0000256" key="3">
    <source>
        <dbReference type="ARBA" id="ARBA00022827"/>
    </source>
</evidence>
<dbReference type="OrthoDB" id="74360at2759"/>
<evidence type="ECO:0000256" key="5">
    <source>
        <dbReference type="SAM" id="Phobius"/>
    </source>
</evidence>
<gene>
    <name evidence="6" type="ORF">Moror_2998</name>
</gene>
<evidence type="ECO:0000313" key="6">
    <source>
        <dbReference type="EMBL" id="ESK88736.1"/>
    </source>
</evidence>
<keyword evidence="5" id="KW-1133">Transmembrane helix</keyword>
<dbReference type="InterPro" id="IPR051209">
    <property type="entry name" value="FAD-bind_Monooxygenase_sf"/>
</dbReference>
<dbReference type="Pfam" id="PF00743">
    <property type="entry name" value="FMO-like"/>
    <property type="match status" value="1"/>
</dbReference>
<organism evidence="6 7">
    <name type="scientific">Moniliophthora roreri (strain MCA 2997)</name>
    <name type="common">Cocoa frosty pod rot fungus</name>
    <name type="synonym">Crinipellis roreri</name>
    <dbReference type="NCBI Taxonomy" id="1381753"/>
    <lineage>
        <taxon>Eukaryota</taxon>
        <taxon>Fungi</taxon>
        <taxon>Dikarya</taxon>
        <taxon>Basidiomycota</taxon>
        <taxon>Agaricomycotina</taxon>
        <taxon>Agaricomycetes</taxon>
        <taxon>Agaricomycetidae</taxon>
        <taxon>Agaricales</taxon>
        <taxon>Marasmiineae</taxon>
        <taxon>Marasmiaceae</taxon>
        <taxon>Moniliophthora</taxon>
    </lineage>
</organism>
<dbReference type="AlphaFoldDB" id="V2X7H9"/>
<reference evidence="6 7" key="1">
    <citation type="journal article" date="2014" name="BMC Genomics">
        <title>Genome and secretome analysis of the hemibiotrophic fungal pathogen, Moniliophthora roreri, which causes frosty pod rot disease of cacao: mechanisms of the biotrophic and necrotrophic phases.</title>
        <authorList>
            <person name="Meinhardt L.W."/>
            <person name="Costa G.G.L."/>
            <person name="Thomazella D.P.T."/>
            <person name="Teixeira P.J.P.L."/>
            <person name="Carazzolle M.F."/>
            <person name="Schuster S.C."/>
            <person name="Carlson J.E."/>
            <person name="Guiltinan M.J."/>
            <person name="Mieczkowski P."/>
            <person name="Farmer A."/>
            <person name="Ramaraj T."/>
            <person name="Crozier J."/>
            <person name="Davis R.E."/>
            <person name="Shao J."/>
            <person name="Melnick R.L."/>
            <person name="Pereira G.A.G."/>
            <person name="Bailey B.A."/>
        </authorList>
    </citation>
    <scope>NUCLEOTIDE SEQUENCE [LARGE SCALE GENOMIC DNA]</scope>
    <source>
        <strain evidence="6 7">MCA 2997</strain>
    </source>
</reference>
<dbReference type="GO" id="GO:0050660">
    <property type="term" value="F:flavin adenine dinucleotide binding"/>
    <property type="evidence" value="ECO:0007669"/>
    <property type="project" value="InterPro"/>
</dbReference>
<dbReference type="InterPro" id="IPR020946">
    <property type="entry name" value="Flavin_mOase-like"/>
</dbReference>